<evidence type="ECO:0000256" key="5">
    <source>
        <dbReference type="ARBA" id="ARBA00022741"/>
    </source>
</evidence>
<sequence>MFSPMGLRFMIILGVVLIFGSSSSSVVKQVNAQNSPPKSDLPPQVGVFGDPPPDPIGLIPQSLLDKFRQSIEDITTQIANNYSFCIQDVNADKESTFDIDQKSDYLRNCVRTQGLSSFDRVCKKAEIIYYFKHIRTIKFPGPPPNFNCNPQSWPAACEPGWSGLLDGNVSDSAPVDTIPLRVQDPQPCCPGFFCPRGLTCMMPCPLGAYCPTATFNVTTGSCEPYGYQLTPQRNVSCGSADLWLTFDQAEGMYCEAGSFCPSTTNKTVCSSGCYCRAGSEQESKCSFLSQCDGERTESQNLKASGILLLVVIFVFLLVVYNCSDQLLHIRQRRKSKARDTAAREARDQLSTHLTAAERWRVAAMKAIKLPGDISRTLSRKRTKSMVENAVCGHSTKSHHKATKSVPDVSLVKEPQDVEDQEFQLLKSVRSVDEELANTVKDYEVKSESTKPTKLPHTRTQIYKYAYGQIEKERQSSEQMKGLGDVVSSHGFRNMLDASGRLRIELSFVDLSLFLKGSGKRILSHVSGKFSPCRVTAVMGPSGAGKTTLLNALAGKYTGSRVEGQVLINGKPGSIQSYQKIIGFVPQDDIVHGTLTVEENLWFSAKYRLPVGLSKPDRVLVVERIINTLGLSHIRDSLVGTVEKRGISGGQRKRVNVAMELVIEPSLLILDEPTSGLDSTSSRLVLQALRREALTGVNVAVVLHQPSYGLFRMFDDVMFLAKGGWTVYLGSVDNVEEYFQGLGFHVPERINPPDYFMDVLEGVEKHPSDPNFDITTLPMVWMRYKGYNVPVELENPLESHQMETTRSGRMAALRKTFSQDVFDDLKVHLAMAWDSFESSFARVKDLSGRRTPGFFSQYRLIIKRVAKQRFREPRLFAQDYIILLLAGICMGITADWTDSNLGAKGYTYTIIAISLLVMIASLRTFQMDKINFWRESASGINRLSFFLAKDTVDHFNTVIRPLVYLSMFYFFNDPRSDFSANFMITLGLVYCVTGIAYILAIFMNPAPAQLSSVFVPVVATLVVIGSRDGLMSKIADLSFAEWALEAYVISNAEKYTGVWLITRCGVMANKGYRIGDKYYCLAVLFVYGVAARIVALACLFLCNRKRQK</sequence>
<keyword evidence="10" id="KW-0732">Signal</keyword>
<dbReference type="Proteomes" id="UP001605036">
    <property type="component" value="Unassembled WGS sequence"/>
</dbReference>
<dbReference type="PANTHER" id="PTHR48041">
    <property type="entry name" value="ABC TRANSPORTER G FAMILY MEMBER 28"/>
    <property type="match status" value="1"/>
</dbReference>
<comment type="subcellular location">
    <subcellularLocation>
        <location evidence="1">Membrane</location>
        <topology evidence="1">Multi-pass membrane protein</topology>
    </subcellularLocation>
</comment>
<keyword evidence="5" id="KW-0547">Nucleotide-binding</keyword>
<gene>
    <name evidence="12" type="ORF">R1flu_005843</name>
</gene>
<dbReference type="PROSITE" id="PS50893">
    <property type="entry name" value="ABC_TRANSPORTER_2"/>
    <property type="match status" value="1"/>
</dbReference>
<dbReference type="SMART" id="SM00382">
    <property type="entry name" value="AAA"/>
    <property type="match status" value="1"/>
</dbReference>
<feature type="transmembrane region" description="Helical" evidence="9">
    <location>
        <begin position="1007"/>
        <end position="1024"/>
    </location>
</feature>
<dbReference type="InterPro" id="IPR003593">
    <property type="entry name" value="AAA+_ATPase"/>
</dbReference>
<dbReference type="EMBL" id="JBHFFA010000003">
    <property type="protein sequence ID" value="KAL2634364.1"/>
    <property type="molecule type" value="Genomic_DNA"/>
</dbReference>
<evidence type="ECO:0000256" key="1">
    <source>
        <dbReference type="ARBA" id="ARBA00004141"/>
    </source>
</evidence>
<feature type="transmembrane region" description="Helical" evidence="9">
    <location>
        <begin position="874"/>
        <end position="893"/>
    </location>
</feature>
<dbReference type="GO" id="GO:0016020">
    <property type="term" value="C:membrane"/>
    <property type="evidence" value="ECO:0007669"/>
    <property type="project" value="UniProtKB-SubCell"/>
</dbReference>
<feature type="transmembrane region" description="Helical" evidence="9">
    <location>
        <begin position="981"/>
        <end position="1001"/>
    </location>
</feature>
<protein>
    <recommendedName>
        <fullName evidence="11">ABC transporter domain-containing protein</fullName>
    </recommendedName>
</protein>
<evidence type="ECO:0000256" key="10">
    <source>
        <dbReference type="SAM" id="SignalP"/>
    </source>
</evidence>
<comment type="caution">
    <text evidence="12">The sequence shown here is derived from an EMBL/GenBank/DDBJ whole genome shotgun (WGS) entry which is preliminary data.</text>
</comment>
<evidence type="ECO:0000256" key="2">
    <source>
        <dbReference type="ARBA" id="ARBA00005814"/>
    </source>
</evidence>
<keyword evidence="8 9" id="KW-0472">Membrane</keyword>
<evidence type="ECO:0000256" key="6">
    <source>
        <dbReference type="ARBA" id="ARBA00022840"/>
    </source>
</evidence>
<name>A0ABD1YV86_9MARC</name>
<dbReference type="PANTHER" id="PTHR48041:SF91">
    <property type="entry name" value="ABC TRANSPORTER G FAMILY MEMBER 28"/>
    <property type="match status" value="1"/>
</dbReference>
<dbReference type="Gene3D" id="3.40.50.300">
    <property type="entry name" value="P-loop containing nucleotide triphosphate hydrolases"/>
    <property type="match status" value="1"/>
</dbReference>
<accession>A0ABD1YV86</accession>
<dbReference type="InterPro" id="IPR017871">
    <property type="entry name" value="ABC_transporter-like_CS"/>
</dbReference>
<feature type="transmembrane region" description="Helical" evidence="9">
    <location>
        <begin position="905"/>
        <end position="924"/>
    </location>
</feature>
<evidence type="ECO:0000256" key="4">
    <source>
        <dbReference type="ARBA" id="ARBA00022692"/>
    </source>
</evidence>
<dbReference type="InterPro" id="IPR043926">
    <property type="entry name" value="ABCG_dom"/>
</dbReference>
<dbReference type="InterPro" id="IPR003439">
    <property type="entry name" value="ABC_transporter-like_ATP-bd"/>
</dbReference>
<feature type="transmembrane region" description="Helical" evidence="9">
    <location>
        <begin position="1077"/>
        <end position="1101"/>
    </location>
</feature>
<keyword evidence="6" id="KW-0067">ATP-binding</keyword>
<dbReference type="PROSITE" id="PS00211">
    <property type="entry name" value="ABC_TRANSPORTER_1"/>
    <property type="match status" value="1"/>
</dbReference>
<dbReference type="GO" id="GO:0005524">
    <property type="term" value="F:ATP binding"/>
    <property type="evidence" value="ECO:0007669"/>
    <property type="project" value="UniProtKB-KW"/>
</dbReference>
<evidence type="ECO:0000256" key="9">
    <source>
        <dbReference type="SAM" id="Phobius"/>
    </source>
</evidence>
<keyword evidence="13" id="KW-1185">Reference proteome</keyword>
<reference evidence="12 13" key="1">
    <citation type="submission" date="2024-09" db="EMBL/GenBank/DDBJ databases">
        <title>Chromosome-scale assembly of Riccia fluitans.</title>
        <authorList>
            <person name="Paukszto L."/>
            <person name="Sawicki J."/>
            <person name="Karawczyk K."/>
            <person name="Piernik-Szablinska J."/>
            <person name="Szczecinska M."/>
            <person name="Mazdziarz M."/>
        </authorList>
    </citation>
    <scope>NUCLEOTIDE SEQUENCE [LARGE SCALE GENOMIC DNA]</scope>
    <source>
        <strain evidence="12">Rf_01</strain>
        <tissue evidence="12">Aerial parts of the thallus</tissue>
    </source>
</reference>
<comment type="similarity">
    <text evidence="2">Belongs to the ABC transporter superfamily. ABCG family. Eye pigment precursor importer (TC 3.A.1.204) subfamily.</text>
</comment>
<feature type="signal peptide" evidence="10">
    <location>
        <begin position="1"/>
        <end position="24"/>
    </location>
</feature>
<evidence type="ECO:0000256" key="7">
    <source>
        <dbReference type="ARBA" id="ARBA00022989"/>
    </source>
</evidence>
<dbReference type="InterPro" id="IPR027417">
    <property type="entry name" value="P-loop_NTPase"/>
</dbReference>
<dbReference type="AlphaFoldDB" id="A0ABD1YV86"/>
<evidence type="ECO:0000313" key="13">
    <source>
        <dbReference type="Proteomes" id="UP001605036"/>
    </source>
</evidence>
<dbReference type="SUPFAM" id="SSF52540">
    <property type="entry name" value="P-loop containing nucleoside triphosphate hydrolases"/>
    <property type="match status" value="1"/>
</dbReference>
<dbReference type="InterPro" id="IPR050352">
    <property type="entry name" value="ABCG_transporters"/>
</dbReference>
<keyword evidence="7 9" id="KW-1133">Transmembrane helix</keyword>
<dbReference type="FunFam" id="3.40.50.300:FF:000367">
    <property type="entry name" value="ABC transporter G family member 24"/>
    <property type="match status" value="1"/>
</dbReference>
<feature type="transmembrane region" description="Helical" evidence="9">
    <location>
        <begin position="305"/>
        <end position="323"/>
    </location>
</feature>
<keyword evidence="4 9" id="KW-0812">Transmembrane</keyword>
<feature type="chain" id="PRO_5044841296" description="ABC transporter domain-containing protein" evidence="10">
    <location>
        <begin position="25"/>
        <end position="1107"/>
    </location>
</feature>
<keyword evidence="3" id="KW-0813">Transport</keyword>
<dbReference type="Pfam" id="PF00005">
    <property type="entry name" value="ABC_tran"/>
    <property type="match status" value="1"/>
</dbReference>
<evidence type="ECO:0000256" key="8">
    <source>
        <dbReference type="ARBA" id="ARBA00023136"/>
    </source>
</evidence>
<dbReference type="Pfam" id="PF19055">
    <property type="entry name" value="ABC2_membrane_7"/>
    <property type="match status" value="1"/>
</dbReference>
<proteinExistence type="inferred from homology"/>
<evidence type="ECO:0000256" key="3">
    <source>
        <dbReference type="ARBA" id="ARBA00022448"/>
    </source>
</evidence>
<evidence type="ECO:0000313" key="12">
    <source>
        <dbReference type="EMBL" id="KAL2634364.1"/>
    </source>
</evidence>
<feature type="domain" description="ABC transporter" evidence="11">
    <location>
        <begin position="505"/>
        <end position="747"/>
    </location>
</feature>
<organism evidence="12 13">
    <name type="scientific">Riccia fluitans</name>
    <dbReference type="NCBI Taxonomy" id="41844"/>
    <lineage>
        <taxon>Eukaryota</taxon>
        <taxon>Viridiplantae</taxon>
        <taxon>Streptophyta</taxon>
        <taxon>Embryophyta</taxon>
        <taxon>Marchantiophyta</taxon>
        <taxon>Marchantiopsida</taxon>
        <taxon>Marchantiidae</taxon>
        <taxon>Marchantiales</taxon>
        <taxon>Ricciaceae</taxon>
        <taxon>Riccia</taxon>
    </lineage>
</organism>
<dbReference type="CDD" id="cd03213">
    <property type="entry name" value="ABCG_EPDR"/>
    <property type="match status" value="1"/>
</dbReference>
<evidence type="ECO:0000259" key="11">
    <source>
        <dbReference type="PROSITE" id="PS50893"/>
    </source>
</evidence>